<evidence type="ECO:0000256" key="2">
    <source>
        <dbReference type="ARBA" id="ARBA00022741"/>
    </source>
</evidence>
<evidence type="ECO:0000259" key="8">
    <source>
        <dbReference type="PROSITE" id="PS50011"/>
    </source>
</evidence>
<keyword evidence="4 5" id="KW-0067">ATP-binding</keyword>
<feature type="compositionally biased region" description="Polar residues" evidence="6">
    <location>
        <begin position="467"/>
        <end position="489"/>
    </location>
</feature>
<reference evidence="10" key="1">
    <citation type="journal article" date="2019" name="Int. J. Syst. Evol. Microbiol.">
        <title>The Global Catalogue of Microorganisms (GCM) 10K type strain sequencing project: providing services to taxonomists for standard genome sequencing and annotation.</title>
        <authorList>
            <consortium name="The Broad Institute Genomics Platform"/>
            <consortium name="The Broad Institute Genome Sequencing Center for Infectious Disease"/>
            <person name="Wu L."/>
            <person name="Ma J."/>
        </authorList>
    </citation>
    <scope>NUCLEOTIDE SEQUENCE [LARGE SCALE GENOMIC DNA]</scope>
    <source>
        <strain evidence="10">JCM 18298</strain>
    </source>
</reference>
<feature type="region of interest" description="Disordered" evidence="6">
    <location>
        <begin position="295"/>
        <end position="434"/>
    </location>
</feature>
<dbReference type="Gene3D" id="3.30.200.20">
    <property type="entry name" value="Phosphorylase Kinase, domain 1"/>
    <property type="match status" value="1"/>
</dbReference>
<dbReference type="InterPro" id="IPR011009">
    <property type="entry name" value="Kinase-like_dom_sf"/>
</dbReference>
<dbReference type="Gene3D" id="1.10.510.10">
    <property type="entry name" value="Transferase(Phosphotransferase) domain 1"/>
    <property type="match status" value="1"/>
</dbReference>
<keyword evidence="7" id="KW-0812">Transmembrane</keyword>
<feature type="compositionally biased region" description="Basic and acidic residues" evidence="6">
    <location>
        <begin position="348"/>
        <end position="357"/>
    </location>
</feature>
<dbReference type="GO" id="GO:0016301">
    <property type="term" value="F:kinase activity"/>
    <property type="evidence" value="ECO:0007669"/>
    <property type="project" value="UniProtKB-KW"/>
</dbReference>
<dbReference type="Proteomes" id="UP001500603">
    <property type="component" value="Unassembled WGS sequence"/>
</dbReference>
<dbReference type="InterPro" id="IPR000719">
    <property type="entry name" value="Prot_kinase_dom"/>
</dbReference>
<keyword evidence="7" id="KW-1133">Transmembrane helix</keyword>
<evidence type="ECO:0000256" key="5">
    <source>
        <dbReference type="PROSITE-ProRule" id="PRU10141"/>
    </source>
</evidence>
<accession>A0ABP9KQH8</accession>
<protein>
    <submittedName>
        <fullName evidence="9">Serine/threonine-protein kinase</fullName>
    </submittedName>
</protein>
<dbReference type="PANTHER" id="PTHR43289:SF34">
    <property type="entry name" value="SERINE_THREONINE-PROTEIN KINASE YBDM-RELATED"/>
    <property type="match status" value="1"/>
</dbReference>
<evidence type="ECO:0000256" key="6">
    <source>
        <dbReference type="SAM" id="MobiDB-lite"/>
    </source>
</evidence>
<evidence type="ECO:0000256" key="3">
    <source>
        <dbReference type="ARBA" id="ARBA00022777"/>
    </source>
</evidence>
<dbReference type="PROSITE" id="PS00107">
    <property type="entry name" value="PROTEIN_KINASE_ATP"/>
    <property type="match status" value="1"/>
</dbReference>
<keyword evidence="1" id="KW-0808">Transferase</keyword>
<feature type="domain" description="Protein kinase" evidence="8">
    <location>
        <begin position="15"/>
        <end position="266"/>
    </location>
</feature>
<dbReference type="InterPro" id="IPR008271">
    <property type="entry name" value="Ser/Thr_kinase_AS"/>
</dbReference>
<feature type="region of interest" description="Disordered" evidence="6">
    <location>
        <begin position="467"/>
        <end position="496"/>
    </location>
</feature>
<dbReference type="CDD" id="cd14014">
    <property type="entry name" value="STKc_PknB_like"/>
    <property type="match status" value="1"/>
</dbReference>
<name>A0ABP9KQH8_9NOCA</name>
<feature type="compositionally biased region" description="Polar residues" evidence="6">
    <location>
        <begin position="303"/>
        <end position="318"/>
    </location>
</feature>
<proteinExistence type="predicted"/>
<feature type="transmembrane region" description="Helical" evidence="7">
    <location>
        <begin position="440"/>
        <end position="460"/>
    </location>
</feature>
<dbReference type="SMART" id="SM00220">
    <property type="entry name" value="S_TKc"/>
    <property type="match status" value="1"/>
</dbReference>
<dbReference type="Pfam" id="PF00069">
    <property type="entry name" value="Pkinase"/>
    <property type="match status" value="1"/>
</dbReference>
<feature type="compositionally biased region" description="Polar residues" evidence="6">
    <location>
        <begin position="374"/>
        <end position="383"/>
    </location>
</feature>
<keyword evidence="2 5" id="KW-0547">Nucleotide-binding</keyword>
<evidence type="ECO:0000313" key="9">
    <source>
        <dbReference type="EMBL" id="GAA5061734.1"/>
    </source>
</evidence>
<keyword evidence="3 9" id="KW-0418">Kinase</keyword>
<dbReference type="PROSITE" id="PS50011">
    <property type="entry name" value="PROTEIN_KINASE_DOM"/>
    <property type="match status" value="1"/>
</dbReference>
<dbReference type="EMBL" id="BAABJM010000004">
    <property type="protein sequence ID" value="GAA5061734.1"/>
    <property type="molecule type" value="Genomic_DNA"/>
</dbReference>
<organism evidence="9 10">
    <name type="scientific">Nocardia callitridis</name>
    <dbReference type="NCBI Taxonomy" id="648753"/>
    <lineage>
        <taxon>Bacteria</taxon>
        <taxon>Bacillati</taxon>
        <taxon>Actinomycetota</taxon>
        <taxon>Actinomycetes</taxon>
        <taxon>Mycobacteriales</taxon>
        <taxon>Nocardiaceae</taxon>
        <taxon>Nocardia</taxon>
    </lineage>
</organism>
<dbReference type="PROSITE" id="PS00108">
    <property type="entry name" value="PROTEIN_KINASE_ST"/>
    <property type="match status" value="1"/>
</dbReference>
<evidence type="ECO:0000256" key="7">
    <source>
        <dbReference type="SAM" id="Phobius"/>
    </source>
</evidence>
<sequence length="610" mass="63296">MRPIGVDDPTRIGDYRILGLLGSGGMGRVYLGRSAGGRTVAVKVVRPDLLGDNEFRARFRREVAAAARVDGKFTAPVLDANVDADPPWLATGYVPGPSLTEAVERYGPLSRDSLVVLARGLAEALVAVHAAGVIHRDLKPSNVLLTLDGPRVIDFGIARAVDDSVLTTTGKVVGSPAFMCPEQASNEPVGPEGDVFALGGVLVFAATGHGPFGGDEMMRVLWRVVYEPPRLDGLPDSLRPLAAACLAKDPAARPTPSDIVAELARLGPSERGGWLPGAAVAEIGRRMALLLDLETPPEAGMPTGSTTRATSTDPSRSNAAVPARDPSHSTTTQDRGEPPPADLSHAITSHDRRDPHSPNHSPSISTQDHRDPHSPNQALSTTTQDRRDPPDPSRATTTHVRLGPPAGPPTYSASAHTDRASMIPGRPTPPGNSIGTRARVALGAGAVLVAVAVATAAFVVGTQLRDNNAATTPDQSPLTTVDAPSSTVRRSAGPASTEVPAAFVGDWQGTAQDGMVAFDIELSIHGGAVGDEVATSANIGTTFGTRCERTERLDTATATELGFTARLSGGASDCTDDGKASTITLRQDGTLSYRTPGALGGTISGTLRQN</sequence>
<dbReference type="InterPro" id="IPR017441">
    <property type="entry name" value="Protein_kinase_ATP_BS"/>
</dbReference>
<gene>
    <name evidence="9" type="ORF">GCM10023318_44660</name>
</gene>
<dbReference type="SUPFAM" id="SSF56112">
    <property type="entry name" value="Protein kinase-like (PK-like)"/>
    <property type="match status" value="1"/>
</dbReference>
<dbReference type="PANTHER" id="PTHR43289">
    <property type="entry name" value="MITOGEN-ACTIVATED PROTEIN KINASE KINASE KINASE 20-RELATED"/>
    <property type="match status" value="1"/>
</dbReference>
<feature type="binding site" evidence="5">
    <location>
        <position position="43"/>
    </location>
    <ligand>
        <name>ATP</name>
        <dbReference type="ChEBI" id="CHEBI:30616"/>
    </ligand>
</feature>
<evidence type="ECO:0000256" key="1">
    <source>
        <dbReference type="ARBA" id="ARBA00022679"/>
    </source>
</evidence>
<evidence type="ECO:0000313" key="10">
    <source>
        <dbReference type="Proteomes" id="UP001500603"/>
    </source>
</evidence>
<keyword evidence="10" id="KW-1185">Reference proteome</keyword>
<keyword evidence="7" id="KW-0472">Membrane</keyword>
<comment type="caution">
    <text evidence="9">The sequence shown here is derived from an EMBL/GenBank/DDBJ whole genome shotgun (WGS) entry which is preliminary data.</text>
</comment>
<evidence type="ECO:0000256" key="4">
    <source>
        <dbReference type="ARBA" id="ARBA00022840"/>
    </source>
</evidence>